<dbReference type="InterPro" id="IPR003594">
    <property type="entry name" value="HATPase_dom"/>
</dbReference>
<dbReference type="InterPro" id="IPR003661">
    <property type="entry name" value="HisK_dim/P_dom"/>
</dbReference>
<evidence type="ECO:0000256" key="11">
    <source>
        <dbReference type="ARBA" id="ARBA00022989"/>
    </source>
</evidence>
<dbReference type="EC" id="2.7.13.3" evidence="3"/>
<evidence type="ECO:0000256" key="3">
    <source>
        <dbReference type="ARBA" id="ARBA00012438"/>
    </source>
</evidence>
<protein>
    <recommendedName>
        <fullName evidence="3">histidine kinase</fullName>
        <ecNumber evidence="3">2.7.13.3</ecNumber>
    </recommendedName>
</protein>
<dbReference type="InterPro" id="IPR050398">
    <property type="entry name" value="HssS/ArlS-like"/>
</dbReference>
<dbReference type="GO" id="GO:0005524">
    <property type="term" value="F:ATP binding"/>
    <property type="evidence" value="ECO:0007669"/>
    <property type="project" value="UniProtKB-KW"/>
</dbReference>
<evidence type="ECO:0000313" key="17">
    <source>
        <dbReference type="EMBL" id="CUO25058.1"/>
    </source>
</evidence>
<evidence type="ECO:0000256" key="13">
    <source>
        <dbReference type="ARBA" id="ARBA00023136"/>
    </source>
</evidence>
<dbReference type="AlphaFoldDB" id="A0A174DLK3"/>
<evidence type="ECO:0000313" key="20">
    <source>
        <dbReference type="Proteomes" id="UP000292665"/>
    </source>
</evidence>
<evidence type="ECO:0000256" key="15">
    <source>
        <dbReference type="SAM" id="Phobius"/>
    </source>
</evidence>
<feature type="transmembrane region" description="Helical" evidence="15">
    <location>
        <begin position="6"/>
        <end position="23"/>
    </location>
</feature>
<evidence type="ECO:0000256" key="5">
    <source>
        <dbReference type="ARBA" id="ARBA00022553"/>
    </source>
</evidence>
<accession>A0A174DLK3</accession>
<evidence type="ECO:0000313" key="19">
    <source>
        <dbReference type="Proteomes" id="UP000095787"/>
    </source>
</evidence>
<evidence type="ECO:0000256" key="14">
    <source>
        <dbReference type="SAM" id="Coils"/>
    </source>
</evidence>
<keyword evidence="14" id="KW-0175">Coiled coil</keyword>
<keyword evidence="9 18" id="KW-0418">Kinase</keyword>
<evidence type="ECO:0000256" key="8">
    <source>
        <dbReference type="ARBA" id="ARBA00022741"/>
    </source>
</evidence>
<dbReference type="InterPro" id="IPR004358">
    <property type="entry name" value="Sig_transdc_His_kin-like_C"/>
</dbReference>
<organism evidence="17 19">
    <name type="scientific">[Ruminococcus] torques</name>
    <dbReference type="NCBI Taxonomy" id="33039"/>
    <lineage>
        <taxon>Bacteria</taxon>
        <taxon>Bacillati</taxon>
        <taxon>Bacillota</taxon>
        <taxon>Clostridia</taxon>
        <taxon>Lachnospirales</taxon>
        <taxon>Lachnospiraceae</taxon>
        <taxon>Mediterraneibacter</taxon>
    </lineage>
</organism>
<evidence type="ECO:0000256" key="2">
    <source>
        <dbReference type="ARBA" id="ARBA00004651"/>
    </source>
</evidence>
<keyword evidence="6 17" id="KW-0808">Transferase</keyword>
<evidence type="ECO:0000313" key="18">
    <source>
        <dbReference type="EMBL" id="RYS82146.1"/>
    </source>
</evidence>
<comment type="subcellular location">
    <subcellularLocation>
        <location evidence="2">Cell membrane</location>
        <topology evidence="2">Multi-pass membrane protein</topology>
    </subcellularLocation>
</comment>
<proteinExistence type="predicted"/>
<dbReference type="CDD" id="cd00075">
    <property type="entry name" value="HATPase"/>
    <property type="match status" value="1"/>
</dbReference>
<keyword evidence="5" id="KW-0597">Phosphoprotein</keyword>
<dbReference type="SMART" id="SM00388">
    <property type="entry name" value="HisKA"/>
    <property type="match status" value="1"/>
</dbReference>
<feature type="coiled-coil region" evidence="14">
    <location>
        <begin position="120"/>
        <end position="163"/>
    </location>
</feature>
<dbReference type="SUPFAM" id="SSF55874">
    <property type="entry name" value="ATPase domain of HSP90 chaperone/DNA topoisomerase II/histidine kinase"/>
    <property type="match status" value="1"/>
</dbReference>
<reference evidence="18 20" key="2">
    <citation type="journal article" date="2019" name="Science, e1252229">
        <title>Invertible promoters mediate bacterial phase variation, antibiotic resistance, and host adaptation in the gut.</title>
        <authorList>
            <person name="Jiang X."/>
            <person name="Hall A.B."/>
            <person name="Arthur T.D."/>
            <person name="Plichta D.R."/>
            <person name="Covington C.T."/>
            <person name="Poyet M."/>
            <person name="Crothers J."/>
            <person name="Moses P.L."/>
            <person name="Tolonen A.C."/>
            <person name="Vlamakis H."/>
            <person name="Alm E.J."/>
            <person name="Xavier R.J."/>
        </authorList>
    </citation>
    <scope>NUCLEOTIDE SEQUENCE [LARGE SCALE GENOMIC DNA]</scope>
    <source>
        <strain evidence="18">Aa_0143</strain>
        <strain evidence="20">aa_0143</strain>
    </source>
</reference>
<dbReference type="SMART" id="SM00387">
    <property type="entry name" value="HATPase_c"/>
    <property type="match status" value="1"/>
</dbReference>
<dbReference type="Proteomes" id="UP000292665">
    <property type="component" value="Unassembled WGS sequence"/>
</dbReference>
<evidence type="ECO:0000256" key="6">
    <source>
        <dbReference type="ARBA" id="ARBA00022679"/>
    </source>
</evidence>
<keyword evidence="11 15" id="KW-1133">Transmembrane helix</keyword>
<evidence type="ECO:0000256" key="4">
    <source>
        <dbReference type="ARBA" id="ARBA00022475"/>
    </source>
</evidence>
<dbReference type="PANTHER" id="PTHR45528">
    <property type="entry name" value="SENSOR HISTIDINE KINASE CPXA"/>
    <property type="match status" value="1"/>
</dbReference>
<evidence type="ECO:0000256" key="10">
    <source>
        <dbReference type="ARBA" id="ARBA00022840"/>
    </source>
</evidence>
<dbReference type="GO" id="GO:0005886">
    <property type="term" value="C:plasma membrane"/>
    <property type="evidence" value="ECO:0007669"/>
    <property type="project" value="UniProtKB-SubCell"/>
</dbReference>
<dbReference type="Gene3D" id="3.30.565.10">
    <property type="entry name" value="Histidine kinase-like ATPase, C-terminal domain"/>
    <property type="match status" value="1"/>
</dbReference>
<feature type="domain" description="Histidine kinase" evidence="16">
    <location>
        <begin position="88"/>
        <end position="298"/>
    </location>
</feature>
<dbReference type="PANTHER" id="PTHR45528:SF1">
    <property type="entry name" value="SENSOR HISTIDINE KINASE CPXA"/>
    <property type="match status" value="1"/>
</dbReference>
<keyword evidence="7 15" id="KW-0812">Transmembrane</keyword>
<reference evidence="17 19" key="1">
    <citation type="submission" date="2015-09" db="EMBL/GenBank/DDBJ databases">
        <authorList>
            <consortium name="Pathogen Informatics"/>
        </authorList>
    </citation>
    <scope>NUCLEOTIDE SEQUENCE [LARGE SCALE GENOMIC DNA]</scope>
    <source>
        <strain evidence="17 19">2789STDY5834841</strain>
    </source>
</reference>
<dbReference type="EMBL" id="CYZO01000027">
    <property type="protein sequence ID" value="CUO25058.1"/>
    <property type="molecule type" value="Genomic_DNA"/>
</dbReference>
<dbReference type="EMBL" id="RCYR01000001">
    <property type="protein sequence ID" value="RYS82146.1"/>
    <property type="molecule type" value="Genomic_DNA"/>
</dbReference>
<evidence type="ECO:0000256" key="12">
    <source>
        <dbReference type="ARBA" id="ARBA00023012"/>
    </source>
</evidence>
<keyword evidence="12" id="KW-0902">Two-component regulatory system</keyword>
<evidence type="ECO:0000256" key="7">
    <source>
        <dbReference type="ARBA" id="ARBA00022692"/>
    </source>
</evidence>
<keyword evidence="13 15" id="KW-0472">Membrane</keyword>
<evidence type="ECO:0000259" key="16">
    <source>
        <dbReference type="PROSITE" id="PS50109"/>
    </source>
</evidence>
<dbReference type="PROSITE" id="PS50109">
    <property type="entry name" value="HIS_KIN"/>
    <property type="match status" value="1"/>
</dbReference>
<name>A0A174DLK3_9FIRM</name>
<keyword evidence="10" id="KW-0067">ATP-binding</keyword>
<dbReference type="CDD" id="cd00082">
    <property type="entry name" value="HisKA"/>
    <property type="match status" value="1"/>
</dbReference>
<keyword evidence="8" id="KW-0547">Nucleotide-binding</keyword>
<dbReference type="Pfam" id="PF02518">
    <property type="entry name" value="HATPase_c"/>
    <property type="match status" value="1"/>
</dbReference>
<evidence type="ECO:0000256" key="1">
    <source>
        <dbReference type="ARBA" id="ARBA00000085"/>
    </source>
</evidence>
<keyword evidence="4" id="KW-1003">Cell membrane</keyword>
<dbReference type="InterPro" id="IPR036890">
    <property type="entry name" value="HATPase_C_sf"/>
</dbReference>
<dbReference type="SUPFAM" id="SSF47384">
    <property type="entry name" value="Homodimeric domain of signal transducing histidine kinase"/>
    <property type="match status" value="1"/>
</dbReference>
<sequence length="298" mass="35051">MYVIVGILVGVIITLICILGSYMRQVKDICRQLRFLREHESNMLITKEIKLGNIKELTDLLNEMIKERKEEAAQYVKKERMIADTYTNLSHDIRTPLTSMDGYFQLLETCSSEADRKRYIEIIEERIESLKEMLEELFTYTKLKNETYELKKERQNLTQILKETVFSYYDEWAERGIVPEFDLTDTPVWIMGNGQALRRIIQNIVKNGLDHGNKELKIQLKKKENRAKLVFKNRVEYPDRIDLQRVFERFYKADEARSKNSTGLGLSITKGFVLKMNGEISAQMKGDWFSIHISFPLI</sequence>
<dbReference type="Pfam" id="PF00512">
    <property type="entry name" value="HisKA"/>
    <property type="match status" value="1"/>
</dbReference>
<dbReference type="InterPro" id="IPR036097">
    <property type="entry name" value="HisK_dim/P_sf"/>
</dbReference>
<dbReference type="GO" id="GO:0000155">
    <property type="term" value="F:phosphorelay sensor kinase activity"/>
    <property type="evidence" value="ECO:0007669"/>
    <property type="project" value="InterPro"/>
</dbReference>
<dbReference type="InterPro" id="IPR005467">
    <property type="entry name" value="His_kinase_dom"/>
</dbReference>
<comment type="catalytic activity">
    <reaction evidence="1">
        <text>ATP + protein L-histidine = ADP + protein N-phospho-L-histidine.</text>
        <dbReference type="EC" id="2.7.13.3"/>
    </reaction>
</comment>
<dbReference type="RefSeq" id="WP_004845785.1">
    <property type="nucleotide sequence ID" value="NZ_AP028249.1"/>
</dbReference>
<evidence type="ECO:0000256" key="9">
    <source>
        <dbReference type="ARBA" id="ARBA00022777"/>
    </source>
</evidence>
<gene>
    <name evidence="17" type="primary">phoR_3</name>
    <name evidence="18" type="ORF">EAI93_00080</name>
    <name evidence="17" type="ORF">ERS852456_02018</name>
</gene>
<dbReference type="Proteomes" id="UP000095787">
    <property type="component" value="Unassembled WGS sequence"/>
</dbReference>
<dbReference type="Gene3D" id="1.10.287.130">
    <property type="match status" value="1"/>
</dbReference>
<dbReference type="PRINTS" id="PR00344">
    <property type="entry name" value="BCTRLSENSOR"/>
</dbReference>